<keyword evidence="2" id="KW-0378">Hydrolase</keyword>
<dbReference type="GO" id="GO:0004519">
    <property type="term" value="F:endonuclease activity"/>
    <property type="evidence" value="ECO:0007669"/>
    <property type="project" value="UniProtKB-KW"/>
</dbReference>
<feature type="domain" description="HD Cas3-type" evidence="4">
    <location>
        <begin position="1"/>
        <end position="159"/>
    </location>
</feature>
<evidence type="ECO:0000313" key="5">
    <source>
        <dbReference type="EMBL" id="MDR6592477.1"/>
    </source>
</evidence>
<sequence length="251" mass="26651">MTGRWHGLAEHVRSTARLARIFAASFGAGELAWSLGLVHDAGKCASNWQDKLMRVAPTGARVGIDHKRVGVLLVRERALAAAMTVLGHHGGLGQVRSLIGLESQPEDTVTLQRFFAEVPEARALATGSELMPAAWSESPLLGEMGIRMTFSALVDADHLDTAAHAQGLDRPRVAASADMGDLLRRFEANRVLLLDRRGGPGGSSEVDAVRTALYEDVVRLALGEPGIYRLPAPTGSGKTLTSAGFALHHAA</sequence>
<dbReference type="InterPro" id="IPR038257">
    <property type="entry name" value="CRISPR-assoc_Cas3_HD_sf"/>
</dbReference>
<protein>
    <submittedName>
        <fullName evidence="5">CRISPR-associated endonuclease Cas3-HD</fullName>
    </submittedName>
</protein>
<keyword evidence="5" id="KW-0255">Endonuclease</keyword>
<dbReference type="NCBIfam" id="TIGR01596">
    <property type="entry name" value="cas3_HD"/>
    <property type="match status" value="1"/>
</dbReference>
<dbReference type="Proteomes" id="UP001268819">
    <property type="component" value="Unassembled WGS sequence"/>
</dbReference>
<evidence type="ECO:0000256" key="3">
    <source>
        <dbReference type="ARBA" id="ARBA00023118"/>
    </source>
</evidence>
<organism evidence="5 6">
    <name type="scientific">Saccharothrix longispora</name>
    <dbReference type="NCBI Taxonomy" id="33920"/>
    <lineage>
        <taxon>Bacteria</taxon>
        <taxon>Bacillati</taxon>
        <taxon>Actinomycetota</taxon>
        <taxon>Actinomycetes</taxon>
        <taxon>Pseudonocardiales</taxon>
        <taxon>Pseudonocardiaceae</taxon>
        <taxon>Saccharothrix</taxon>
    </lineage>
</organism>
<proteinExistence type="predicted"/>
<evidence type="ECO:0000313" key="6">
    <source>
        <dbReference type="Proteomes" id="UP001268819"/>
    </source>
</evidence>
<keyword evidence="6" id="KW-1185">Reference proteome</keyword>
<dbReference type="InterPro" id="IPR006483">
    <property type="entry name" value="CRISPR-assoc_Cas3_HD"/>
</dbReference>
<dbReference type="InterPro" id="IPR006674">
    <property type="entry name" value="HD_domain"/>
</dbReference>
<dbReference type="SUPFAM" id="SSF109604">
    <property type="entry name" value="HD-domain/PDEase-like"/>
    <property type="match status" value="1"/>
</dbReference>
<dbReference type="Gene3D" id="1.10.3210.30">
    <property type="match status" value="1"/>
</dbReference>
<dbReference type="PROSITE" id="PS51643">
    <property type="entry name" value="HD_CAS3"/>
    <property type="match status" value="1"/>
</dbReference>
<evidence type="ECO:0000256" key="2">
    <source>
        <dbReference type="ARBA" id="ARBA00022801"/>
    </source>
</evidence>
<comment type="caution">
    <text evidence="5">The sequence shown here is derived from an EMBL/GenBank/DDBJ whole genome shotgun (WGS) entry which is preliminary data.</text>
</comment>
<dbReference type="Pfam" id="PF01966">
    <property type="entry name" value="HD"/>
    <property type="match status" value="1"/>
</dbReference>
<accession>A0ABU1PP80</accession>
<dbReference type="CDD" id="cd09641">
    <property type="entry name" value="Cas3''_I"/>
    <property type="match status" value="1"/>
</dbReference>
<dbReference type="EMBL" id="JAVDSG010000001">
    <property type="protein sequence ID" value="MDR6592477.1"/>
    <property type="molecule type" value="Genomic_DNA"/>
</dbReference>
<gene>
    <name evidence="5" type="ORF">J2S66_000861</name>
</gene>
<evidence type="ECO:0000259" key="4">
    <source>
        <dbReference type="PROSITE" id="PS51643"/>
    </source>
</evidence>
<name>A0ABU1PP80_9PSEU</name>
<keyword evidence="3" id="KW-0051">Antiviral defense</keyword>
<dbReference type="RefSeq" id="WP_310304046.1">
    <property type="nucleotide sequence ID" value="NZ_BAAAXB010000001.1"/>
</dbReference>
<reference evidence="5 6" key="1">
    <citation type="submission" date="2023-07" db="EMBL/GenBank/DDBJ databases">
        <title>Sequencing the genomes of 1000 actinobacteria strains.</title>
        <authorList>
            <person name="Klenk H.-P."/>
        </authorList>
    </citation>
    <scope>NUCLEOTIDE SEQUENCE [LARGE SCALE GENOMIC DNA]</scope>
    <source>
        <strain evidence="5 6">DSM 43749</strain>
    </source>
</reference>
<evidence type="ECO:0000256" key="1">
    <source>
        <dbReference type="ARBA" id="ARBA00022723"/>
    </source>
</evidence>
<keyword evidence="5" id="KW-0540">Nuclease</keyword>
<keyword evidence="1" id="KW-0479">Metal-binding</keyword>